<name>A0A811RA85_9POAL</name>
<protein>
    <recommendedName>
        <fullName evidence="3">Protein kinase domain-containing protein</fullName>
    </recommendedName>
</protein>
<gene>
    <name evidence="1" type="ORF">NCGR_LOCUS50238</name>
</gene>
<dbReference type="EMBL" id="CAJGYO010000014">
    <property type="protein sequence ID" value="CAD6266933.1"/>
    <property type="molecule type" value="Genomic_DNA"/>
</dbReference>
<organism evidence="1 2">
    <name type="scientific">Miscanthus lutarioriparius</name>
    <dbReference type="NCBI Taxonomy" id="422564"/>
    <lineage>
        <taxon>Eukaryota</taxon>
        <taxon>Viridiplantae</taxon>
        <taxon>Streptophyta</taxon>
        <taxon>Embryophyta</taxon>
        <taxon>Tracheophyta</taxon>
        <taxon>Spermatophyta</taxon>
        <taxon>Magnoliopsida</taxon>
        <taxon>Liliopsida</taxon>
        <taxon>Poales</taxon>
        <taxon>Poaceae</taxon>
        <taxon>PACMAD clade</taxon>
        <taxon>Panicoideae</taxon>
        <taxon>Andropogonodae</taxon>
        <taxon>Andropogoneae</taxon>
        <taxon>Saccharinae</taxon>
        <taxon>Miscanthus</taxon>
    </lineage>
</organism>
<evidence type="ECO:0000313" key="2">
    <source>
        <dbReference type="Proteomes" id="UP000604825"/>
    </source>
</evidence>
<proteinExistence type="predicted"/>
<evidence type="ECO:0000313" key="1">
    <source>
        <dbReference type="EMBL" id="CAD6266933.1"/>
    </source>
</evidence>
<keyword evidence="2" id="KW-1185">Reference proteome</keyword>
<evidence type="ECO:0008006" key="3">
    <source>
        <dbReference type="Google" id="ProtNLM"/>
    </source>
</evidence>
<dbReference type="AlphaFoldDB" id="A0A811RA85"/>
<dbReference type="Proteomes" id="UP000604825">
    <property type="component" value="Unassembled WGS sequence"/>
</dbReference>
<dbReference type="PANTHER" id="PTHR45707">
    <property type="entry name" value="C2 CALCIUM/LIPID-BINDING PLANT PHOSPHORIBOSYLTRANSFERASE FAMILY PROTEIN"/>
    <property type="match status" value="1"/>
</dbReference>
<dbReference type="InterPro" id="IPR011009">
    <property type="entry name" value="Kinase-like_dom_sf"/>
</dbReference>
<dbReference type="Gene3D" id="1.10.510.10">
    <property type="entry name" value="Transferase(Phosphotransferase) domain 1"/>
    <property type="match status" value="1"/>
</dbReference>
<comment type="caution">
    <text evidence="1">The sequence shown here is derived from an EMBL/GenBank/DDBJ whole genome shotgun (WGS) entry which is preliminary data.</text>
</comment>
<sequence>MDSRATESEILELENKLLHPTAGPISVPLYFLKLITRDFCIVQELGRGGYGVVYKVLSNWRNRFERSSKYTSPELHAQLVKRCIDIALECVHPDKEKRPNVSNIIEILNAAEKVARIKMAKIYQ</sequence>
<dbReference type="OrthoDB" id="688137at2759"/>
<reference evidence="1" key="1">
    <citation type="submission" date="2020-10" db="EMBL/GenBank/DDBJ databases">
        <authorList>
            <person name="Han B."/>
            <person name="Lu T."/>
            <person name="Zhao Q."/>
            <person name="Huang X."/>
            <person name="Zhao Y."/>
        </authorList>
    </citation>
    <scope>NUCLEOTIDE SEQUENCE</scope>
</reference>
<dbReference type="SUPFAM" id="SSF56112">
    <property type="entry name" value="Protein kinase-like (PK-like)"/>
    <property type="match status" value="1"/>
</dbReference>
<accession>A0A811RA85</accession>
<dbReference type="PANTHER" id="PTHR45707:SF81">
    <property type="entry name" value="PROTEIN KINASE DOMAIN-CONTAINING PROTEIN"/>
    <property type="match status" value="1"/>
</dbReference>